<sequence>MNVRMRIRIWMVLVLLVLVGLILSPFAADRREASRRKAEKDRWNLRIARAERIAREVLERKGWDVDWQAVDGYPGGADSCHVYIQSVGGGVERVIVPHVEDEPLIVLLHEIGPRSGDRSRVRIARDDLSIIGRHRAE</sequence>
<proteinExistence type="predicted"/>
<name>A0A518H717_9BACT</name>
<dbReference type="Proteomes" id="UP000317835">
    <property type="component" value="Chromosome"/>
</dbReference>
<dbReference type="KEGG" id="tpla:ElP_44840"/>
<evidence type="ECO:0000313" key="2">
    <source>
        <dbReference type="Proteomes" id="UP000317835"/>
    </source>
</evidence>
<protein>
    <submittedName>
        <fullName evidence="1">Uncharacterized protein</fullName>
    </submittedName>
</protein>
<evidence type="ECO:0000313" key="1">
    <source>
        <dbReference type="EMBL" id="QDV36556.1"/>
    </source>
</evidence>
<organism evidence="1 2">
    <name type="scientific">Tautonia plasticadhaerens</name>
    <dbReference type="NCBI Taxonomy" id="2527974"/>
    <lineage>
        <taxon>Bacteria</taxon>
        <taxon>Pseudomonadati</taxon>
        <taxon>Planctomycetota</taxon>
        <taxon>Planctomycetia</taxon>
        <taxon>Isosphaerales</taxon>
        <taxon>Isosphaeraceae</taxon>
        <taxon>Tautonia</taxon>
    </lineage>
</organism>
<accession>A0A518H717</accession>
<reference evidence="1 2" key="1">
    <citation type="submission" date="2019-02" db="EMBL/GenBank/DDBJ databases">
        <title>Deep-cultivation of Planctomycetes and their phenomic and genomic characterization uncovers novel biology.</title>
        <authorList>
            <person name="Wiegand S."/>
            <person name="Jogler M."/>
            <person name="Boedeker C."/>
            <person name="Pinto D."/>
            <person name="Vollmers J."/>
            <person name="Rivas-Marin E."/>
            <person name="Kohn T."/>
            <person name="Peeters S.H."/>
            <person name="Heuer A."/>
            <person name="Rast P."/>
            <person name="Oberbeckmann S."/>
            <person name="Bunk B."/>
            <person name="Jeske O."/>
            <person name="Meyerdierks A."/>
            <person name="Storesund J.E."/>
            <person name="Kallscheuer N."/>
            <person name="Luecker S."/>
            <person name="Lage O.M."/>
            <person name="Pohl T."/>
            <person name="Merkel B.J."/>
            <person name="Hornburger P."/>
            <person name="Mueller R.-W."/>
            <person name="Bruemmer F."/>
            <person name="Labrenz M."/>
            <person name="Spormann A.M."/>
            <person name="Op den Camp H."/>
            <person name="Overmann J."/>
            <person name="Amann R."/>
            <person name="Jetten M.S.M."/>
            <person name="Mascher T."/>
            <person name="Medema M.H."/>
            <person name="Devos D.P."/>
            <person name="Kaster A.-K."/>
            <person name="Ovreas L."/>
            <person name="Rohde M."/>
            <person name="Galperin M.Y."/>
            <person name="Jogler C."/>
        </authorList>
    </citation>
    <scope>NUCLEOTIDE SEQUENCE [LARGE SCALE GENOMIC DNA]</scope>
    <source>
        <strain evidence="1 2">ElP</strain>
    </source>
</reference>
<dbReference type="RefSeq" id="WP_145273012.1">
    <property type="nucleotide sequence ID" value="NZ_CP036426.1"/>
</dbReference>
<dbReference type="EMBL" id="CP036426">
    <property type="protein sequence ID" value="QDV36556.1"/>
    <property type="molecule type" value="Genomic_DNA"/>
</dbReference>
<dbReference type="AlphaFoldDB" id="A0A518H717"/>
<keyword evidence="2" id="KW-1185">Reference proteome</keyword>
<gene>
    <name evidence="1" type="ORF">ElP_44840</name>
</gene>